<dbReference type="Proteomes" id="UP000187209">
    <property type="component" value="Unassembled WGS sequence"/>
</dbReference>
<evidence type="ECO:0000259" key="6">
    <source>
        <dbReference type="PROSITE" id="PS51469"/>
    </source>
</evidence>
<keyword evidence="8" id="KW-1185">Reference proteome</keyword>
<dbReference type="OrthoDB" id="9119815at2759"/>
<dbReference type="EMBL" id="MPUH01000506">
    <property type="protein sequence ID" value="OMJ78737.1"/>
    <property type="molecule type" value="Genomic_DNA"/>
</dbReference>
<dbReference type="Pfam" id="PF07738">
    <property type="entry name" value="Sad1_UNC"/>
    <property type="match status" value="1"/>
</dbReference>
<dbReference type="PANTHER" id="PTHR12911:SF8">
    <property type="entry name" value="KLAROID PROTEIN-RELATED"/>
    <property type="match status" value="1"/>
</dbReference>
<evidence type="ECO:0000256" key="2">
    <source>
        <dbReference type="ARBA" id="ARBA00022692"/>
    </source>
</evidence>
<feature type="transmembrane region" description="Helical" evidence="5">
    <location>
        <begin position="42"/>
        <end position="61"/>
    </location>
</feature>
<proteinExistence type="predicted"/>
<comment type="subcellular location">
    <subcellularLocation>
        <location evidence="1">Membrane</location>
    </subcellularLocation>
</comment>
<dbReference type="Gene3D" id="2.60.120.260">
    <property type="entry name" value="Galactose-binding domain-like"/>
    <property type="match status" value="1"/>
</dbReference>
<name>A0A1R2BPS9_9CILI</name>
<dbReference type="PANTHER" id="PTHR12911">
    <property type="entry name" value="SAD1/UNC-84-LIKE PROTEIN-RELATED"/>
    <property type="match status" value="1"/>
</dbReference>
<dbReference type="PROSITE" id="PS51469">
    <property type="entry name" value="SUN"/>
    <property type="match status" value="1"/>
</dbReference>
<comment type="caution">
    <text evidence="7">The sequence shown here is derived from an EMBL/GenBank/DDBJ whole genome shotgun (WGS) entry which is preliminary data.</text>
</comment>
<gene>
    <name evidence="7" type="ORF">SteCoe_21380</name>
</gene>
<dbReference type="GO" id="GO:0016020">
    <property type="term" value="C:membrane"/>
    <property type="evidence" value="ECO:0007669"/>
    <property type="project" value="UniProtKB-SubCell"/>
</dbReference>
<reference evidence="7 8" key="1">
    <citation type="submission" date="2016-11" db="EMBL/GenBank/DDBJ databases">
        <title>The macronuclear genome of Stentor coeruleus: a giant cell with tiny introns.</title>
        <authorList>
            <person name="Slabodnick M."/>
            <person name="Ruby J.G."/>
            <person name="Reiff S.B."/>
            <person name="Swart E.C."/>
            <person name="Gosai S."/>
            <person name="Prabakaran S."/>
            <person name="Witkowska E."/>
            <person name="Larue G.E."/>
            <person name="Fisher S."/>
            <person name="Freeman R.M."/>
            <person name="Gunawardena J."/>
            <person name="Chu W."/>
            <person name="Stover N.A."/>
            <person name="Gregory B.D."/>
            <person name="Nowacki M."/>
            <person name="Derisi J."/>
            <person name="Roy S.W."/>
            <person name="Marshall W.F."/>
            <person name="Sood P."/>
        </authorList>
    </citation>
    <scope>NUCLEOTIDE SEQUENCE [LARGE SCALE GENOMIC DNA]</scope>
    <source>
        <strain evidence="7">WM001</strain>
    </source>
</reference>
<dbReference type="InterPro" id="IPR012919">
    <property type="entry name" value="SUN_dom"/>
</dbReference>
<evidence type="ECO:0000313" key="7">
    <source>
        <dbReference type="EMBL" id="OMJ78737.1"/>
    </source>
</evidence>
<evidence type="ECO:0000256" key="1">
    <source>
        <dbReference type="ARBA" id="ARBA00004370"/>
    </source>
</evidence>
<keyword evidence="4 5" id="KW-0472">Membrane</keyword>
<dbReference type="GO" id="GO:0005635">
    <property type="term" value="C:nuclear envelope"/>
    <property type="evidence" value="ECO:0007669"/>
    <property type="project" value="TreeGrafter"/>
</dbReference>
<dbReference type="GO" id="GO:0043495">
    <property type="term" value="F:protein-membrane adaptor activity"/>
    <property type="evidence" value="ECO:0007669"/>
    <property type="project" value="TreeGrafter"/>
</dbReference>
<accession>A0A1R2BPS9</accession>
<feature type="domain" description="SUN" evidence="6">
    <location>
        <begin position="80"/>
        <end position="244"/>
    </location>
</feature>
<evidence type="ECO:0000256" key="4">
    <source>
        <dbReference type="ARBA" id="ARBA00023136"/>
    </source>
</evidence>
<dbReference type="AlphaFoldDB" id="A0A1R2BPS9"/>
<sequence length="248" mass="28489">MAIRYRGPGNDYRLVNNGDIERFSIKPDINSYSDFICNMLKVVVLAIGIFSIGVLVLLNIWQNYEQIKFDYKTKAIVIENKVEFSDMVNYAADFNGAKIVYEDEGPQKILLGFIRKSDNEPEKMLSGDNEKGNCWSFKGDTAEISIMVQKKIYPKHFVVKHANLASFESAPKKFCVYRKDFRMELLGCYEFFLNKGKPNPEFSQVFTCKENCNKPSDLFTVNFTSNHGGEYTCVYQFLIHGDPISLSY</sequence>
<keyword evidence="2 5" id="KW-0812">Transmembrane</keyword>
<evidence type="ECO:0000256" key="5">
    <source>
        <dbReference type="SAM" id="Phobius"/>
    </source>
</evidence>
<keyword evidence="3 5" id="KW-1133">Transmembrane helix</keyword>
<dbReference type="InterPro" id="IPR045119">
    <property type="entry name" value="SUN1-5"/>
</dbReference>
<organism evidence="7 8">
    <name type="scientific">Stentor coeruleus</name>
    <dbReference type="NCBI Taxonomy" id="5963"/>
    <lineage>
        <taxon>Eukaryota</taxon>
        <taxon>Sar</taxon>
        <taxon>Alveolata</taxon>
        <taxon>Ciliophora</taxon>
        <taxon>Postciliodesmatophora</taxon>
        <taxon>Heterotrichea</taxon>
        <taxon>Heterotrichida</taxon>
        <taxon>Stentoridae</taxon>
        <taxon>Stentor</taxon>
    </lineage>
</organism>
<evidence type="ECO:0000313" key="8">
    <source>
        <dbReference type="Proteomes" id="UP000187209"/>
    </source>
</evidence>
<protein>
    <recommendedName>
        <fullName evidence="6">SUN domain-containing protein</fullName>
    </recommendedName>
</protein>
<evidence type="ECO:0000256" key="3">
    <source>
        <dbReference type="ARBA" id="ARBA00022989"/>
    </source>
</evidence>